<dbReference type="EMBL" id="JMIY01000001">
    <property type="protein sequence ID" value="KCZ73711.1"/>
    <property type="molecule type" value="Genomic_DNA"/>
</dbReference>
<evidence type="ECO:0000313" key="1">
    <source>
        <dbReference type="EMBL" id="KCZ73711.1"/>
    </source>
</evidence>
<evidence type="ECO:0000313" key="2">
    <source>
        <dbReference type="Proteomes" id="UP000027153"/>
    </source>
</evidence>
<reference evidence="1 2" key="1">
    <citation type="journal article" date="2013" name="Nature">
        <title>Anaerobic oxidation of methane coupled to nitrate reduction in a novel archaeal lineage.</title>
        <authorList>
            <person name="Haroon M.F."/>
            <person name="Hu S."/>
            <person name="Shi Y."/>
            <person name="Imelfort M."/>
            <person name="Keller J."/>
            <person name="Hugenholtz P."/>
            <person name="Yuan Z."/>
            <person name="Tyson G.W."/>
        </authorList>
    </citation>
    <scope>NUCLEOTIDE SEQUENCE [LARGE SCALE GENOMIC DNA]</scope>
    <source>
        <strain evidence="1 2">ANME-2d</strain>
    </source>
</reference>
<keyword evidence="2" id="KW-1185">Reference proteome</keyword>
<dbReference type="Proteomes" id="UP000027153">
    <property type="component" value="Unassembled WGS sequence"/>
</dbReference>
<sequence length="18" mass="2132">ILPYSNLTLGFFYLSDRL</sequence>
<feature type="non-terminal residue" evidence="1">
    <location>
        <position position="1"/>
    </location>
</feature>
<comment type="caution">
    <text evidence="1">The sequence shown here is derived from an EMBL/GenBank/DDBJ whole genome shotgun (WGS) entry which is preliminary data.</text>
</comment>
<accession>A0A062V3N3</accession>
<gene>
    <name evidence="1" type="ORF">ANME2D_00225</name>
</gene>
<organism evidence="1 2">
    <name type="scientific">Candidatus Methanoperedens nitratireducens</name>
    <dbReference type="NCBI Taxonomy" id="1392998"/>
    <lineage>
        <taxon>Archaea</taxon>
        <taxon>Methanobacteriati</taxon>
        <taxon>Methanobacteriota</taxon>
        <taxon>Stenosarchaea group</taxon>
        <taxon>Methanomicrobia</taxon>
        <taxon>Methanosarcinales</taxon>
        <taxon>ANME-2 cluster</taxon>
        <taxon>Candidatus Methanoperedentaceae</taxon>
        <taxon>Candidatus Methanoperedens</taxon>
    </lineage>
</organism>
<proteinExistence type="predicted"/>
<dbReference type="AlphaFoldDB" id="A0A062V3N3"/>
<protein>
    <submittedName>
        <fullName evidence="1">Uncharacterized protein</fullName>
    </submittedName>
</protein>
<name>A0A062V3N3_9EURY</name>